<dbReference type="KEGG" id="tet:TTHERM_00772000"/>
<proteinExistence type="predicted"/>
<dbReference type="InParanoid" id="Q23AP8"/>
<dbReference type="InterPro" id="IPR019333">
    <property type="entry name" value="INTS3_N"/>
</dbReference>
<dbReference type="RefSeq" id="XP_001013889.2">
    <property type="nucleotide sequence ID" value="XM_001013889.2"/>
</dbReference>
<dbReference type="GO" id="GO:0005737">
    <property type="term" value="C:cytoplasm"/>
    <property type="evidence" value="ECO:0007669"/>
    <property type="project" value="TreeGrafter"/>
</dbReference>
<gene>
    <name evidence="3" type="ORF">TTHERM_00772000</name>
</gene>
<dbReference type="OrthoDB" id="2021145at2759"/>
<feature type="compositionally biased region" description="Acidic residues" evidence="1">
    <location>
        <begin position="532"/>
        <end position="542"/>
    </location>
</feature>
<dbReference type="HOGENOM" id="CLU_310483_0_0_1"/>
<dbReference type="STRING" id="312017.Q23AP8"/>
<organism evidence="3 4">
    <name type="scientific">Tetrahymena thermophila (strain SB210)</name>
    <dbReference type="NCBI Taxonomy" id="312017"/>
    <lineage>
        <taxon>Eukaryota</taxon>
        <taxon>Sar</taxon>
        <taxon>Alveolata</taxon>
        <taxon>Ciliophora</taxon>
        <taxon>Intramacronucleata</taxon>
        <taxon>Oligohymenophorea</taxon>
        <taxon>Hymenostomatida</taxon>
        <taxon>Tetrahymenina</taxon>
        <taxon>Tetrahymenidae</taxon>
        <taxon>Tetrahymena</taxon>
    </lineage>
</organism>
<dbReference type="EMBL" id="GG662723">
    <property type="protein sequence ID" value="EAR93644.2"/>
    <property type="molecule type" value="Genomic_DNA"/>
</dbReference>
<dbReference type="Pfam" id="PF10189">
    <property type="entry name" value="Ints3_N"/>
    <property type="match status" value="1"/>
</dbReference>
<protein>
    <recommendedName>
        <fullName evidence="2">Integrator complex subunit 3 N-terminal domain-containing protein</fullName>
    </recommendedName>
</protein>
<name>Q23AP8_TETTS</name>
<dbReference type="InterPro" id="IPR045334">
    <property type="entry name" value="INTS3"/>
</dbReference>
<reference evidence="4" key="1">
    <citation type="journal article" date="2006" name="PLoS Biol.">
        <title>Macronuclear genome sequence of the ciliate Tetrahymena thermophila, a model eukaryote.</title>
        <authorList>
            <person name="Eisen J.A."/>
            <person name="Coyne R.S."/>
            <person name="Wu M."/>
            <person name="Wu D."/>
            <person name="Thiagarajan M."/>
            <person name="Wortman J.R."/>
            <person name="Badger J.H."/>
            <person name="Ren Q."/>
            <person name="Amedeo P."/>
            <person name="Jones K.M."/>
            <person name="Tallon L.J."/>
            <person name="Delcher A.L."/>
            <person name="Salzberg S.L."/>
            <person name="Silva J.C."/>
            <person name="Haas B.J."/>
            <person name="Majoros W.H."/>
            <person name="Farzad M."/>
            <person name="Carlton J.M."/>
            <person name="Smith R.K. Jr."/>
            <person name="Garg J."/>
            <person name="Pearlman R.E."/>
            <person name="Karrer K.M."/>
            <person name="Sun L."/>
            <person name="Manning G."/>
            <person name="Elde N.C."/>
            <person name="Turkewitz A.P."/>
            <person name="Asai D.J."/>
            <person name="Wilkes D.E."/>
            <person name="Wang Y."/>
            <person name="Cai H."/>
            <person name="Collins K."/>
            <person name="Stewart B.A."/>
            <person name="Lee S.R."/>
            <person name="Wilamowska K."/>
            <person name="Weinberg Z."/>
            <person name="Ruzzo W.L."/>
            <person name="Wloga D."/>
            <person name="Gaertig J."/>
            <person name="Frankel J."/>
            <person name="Tsao C.-C."/>
            <person name="Gorovsky M.A."/>
            <person name="Keeling P.J."/>
            <person name="Waller R.F."/>
            <person name="Patron N.J."/>
            <person name="Cherry J.M."/>
            <person name="Stover N.A."/>
            <person name="Krieger C.J."/>
            <person name="del Toro C."/>
            <person name="Ryder H.F."/>
            <person name="Williamson S.C."/>
            <person name="Barbeau R.A."/>
            <person name="Hamilton E.P."/>
            <person name="Orias E."/>
        </authorList>
    </citation>
    <scope>NUCLEOTIDE SEQUENCE [LARGE SCALE GENOMIC DNA]</scope>
    <source>
        <strain evidence="4">SB210</strain>
    </source>
</reference>
<feature type="region of interest" description="Disordered" evidence="1">
    <location>
        <begin position="527"/>
        <end position="550"/>
    </location>
</feature>
<evidence type="ECO:0000256" key="1">
    <source>
        <dbReference type="SAM" id="MobiDB-lite"/>
    </source>
</evidence>
<dbReference type="Proteomes" id="UP000009168">
    <property type="component" value="Unassembled WGS sequence"/>
</dbReference>
<dbReference type="GeneID" id="7825546"/>
<feature type="domain" description="Integrator complex subunit 3 N-terminal" evidence="2">
    <location>
        <begin position="75"/>
        <end position="475"/>
    </location>
</feature>
<dbReference type="AlphaFoldDB" id="Q23AP8"/>
<evidence type="ECO:0000313" key="3">
    <source>
        <dbReference type="EMBL" id="EAR93644.2"/>
    </source>
</evidence>
<evidence type="ECO:0000313" key="4">
    <source>
        <dbReference type="Proteomes" id="UP000009168"/>
    </source>
</evidence>
<sequence length="1085" mass="128008">MQLVEQNNQVLESFLKSEYNIYKYSLCHYLNEHDQIFVNSFYFLKHIMDNNSSVAERSRKIQQLTLNNDQNMHFISHGILYHILLCKDNEQELFQYLKTIRTQAMEEFINKLIWIQQFEFDDLKDQAVYQLGAILETLLKYNEMFRLDEVFFYYLKNIIQGDFSERNLTYFSKIITLIYDNIESIKTFQAINILVFFKTIKLLNIFMYVDDPSLSEYKQIMILIIQVIWNHDKIACLSLGRDLVRLLSDTNKDELEQITKDLLTVQPNGDTLLDMLIKNVYVKKEQKYFIYSVLIPCKLEYMLEPMLSSNSSSANEYRLKWIMKQYKTPESNIQFLFVDIIRFLIQNNNQQNPNCIDCKPQIFLWALNNSENLDLIKSQIKEAIFHDWLFYNEQDDFKPIISGLQFINCLKEPKIIQEMLEFILLYYQKFNPAQTDKYRNSIRKCFLIGQQEKFIKIDDILMRVSLSDIRKEIRQLLDNTQNSGNQIYELSITNNLPIPSQSVKVDINSSSDDEIYISENTQFKVSSRQKFDDDDDDVDMKEEDSSNFYNPSDVHIEVQNQKYSYQQMIPQEPKVEKISSKYKNVRGYDPLNVETPYRFNDSESTSNDIQQISDIYNPSDIKLQDNQAKQPYTACSVTCSTPNLEEEIEEQLEPQYDQIEEEFEEIEVTDQAEMYLPQEFYSNFSDEINQLAQNPSIENLQEFLNEFIRQMKSKSNSKNEAVMIQSAAALIYNVFQSHFDDLNIIIQENACLEIINQLADAHRKENDSDYKMMFGIFEQLNIIHNNMADFLFIQLSAAYLQKDKQVVLASLKKIYLSIVSKDNQNSSSKIQFDVKEEMNKIYLILGPKNFQTLIKNLVINSFDVVFLNFMFMKSICLYCSSSFIITELVPIITNLKLFAFTSDLNQTFSKAFAMVEYEQDSFWRIYESYLLTNIKKPQIIENVIKEILIFLSDPFVQIDDNLSFWGNLSSFLSKFLKQNKDITIMNLFIMDTNQGEKFGFLLKNVDQSVLLGLFKKLLASETFNPQCLPSLIQNCMSWKKYGIKFNQQGFKEFFEPKLYNKLSQHLQQSELKQYQTNLMTLQIQQ</sequence>
<dbReference type="PANTHER" id="PTHR13587">
    <property type="entry name" value="INTEGRATOR COMPLEX SUBUNIT 3"/>
    <property type="match status" value="1"/>
</dbReference>
<keyword evidence="4" id="KW-1185">Reference proteome</keyword>
<accession>Q23AP8</accession>
<dbReference type="PANTHER" id="PTHR13587:SF7">
    <property type="entry name" value="INTEGRATOR COMPLEX SUBUNIT 3"/>
    <property type="match status" value="1"/>
</dbReference>
<evidence type="ECO:0000259" key="2">
    <source>
        <dbReference type="Pfam" id="PF10189"/>
    </source>
</evidence>